<dbReference type="PANTHER" id="PTHR45339">
    <property type="entry name" value="HYBRID SIGNAL TRANSDUCTION HISTIDINE KINASE J"/>
    <property type="match status" value="1"/>
</dbReference>
<dbReference type="InterPro" id="IPR003594">
    <property type="entry name" value="HATPase_dom"/>
</dbReference>
<keyword evidence="6" id="KW-0808">Transferase</keyword>
<evidence type="ECO:0000313" key="26">
    <source>
        <dbReference type="Proteomes" id="UP000613743"/>
    </source>
</evidence>
<dbReference type="InterPro" id="IPR013767">
    <property type="entry name" value="PAS_fold"/>
</dbReference>
<evidence type="ECO:0000256" key="16">
    <source>
        <dbReference type="PROSITE-ProRule" id="PRU00110"/>
    </source>
</evidence>
<comment type="function">
    <text evidence="14">Putative oxygen sensor; modulates the activity of FixJ, a transcriptional activator of nitrogen fixation fixK gene. FixL probably acts as a kinase that phosphorylates FixJ.</text>
</comment>
<dbReference type="PROSITE" id="PS50112">
    <property type="entry name" value="PAS"/>
    <property type="match status" value="2"/>
</dbReference>
<dbReference type="PROSITE" id="PS50113">
    <property type="entry name" value="PAC"/>
    <property type="match status" value="2"/>
</dbReference>
<dbReference type="SMART" id="SM00387">
    <property type="entry name" value="HATPase_c"/>
    <property type="match status" value="1"/>
</dbReference>
<evidence type="ECO:0000313" key="25">
    <source>
        <dbReference type="EMBL" id="GGI67143.1"/>
    </source>
</evidence>
<evidence type="ECO:0000259" key="22">
    <source>
        <dbReference type="PROSITE" id="PS50113"/>
    </source>
</evidence>
<dbReference type="SUPFAM" id="SSF47226">
    <property type="entry name" value="Histidine-containing phosphotransfer domain, HPT domain"/>
    <property type="match status" value="1"/>
</dbReference>
<dbReference type="SMART" id="SM00073">
    <property type="entry name" value="HPT"/>
    <property type="match status" value="1"/>
</dbReference>
<evidence type="ECO:0000256" key="18">
    <source>
        <dbReference type="SAM" id="Phobius"/>
    </source>
</evidence>
<dbReference type="FunFam" id="3.30.450.20:FF:000060">
    <property type="entry name" value="Sensor protein FixL"/>
    <property type="match status" value="1"/>
</dbReference>
<keyword evidence="13 18" id="KW-0472">Membrane</keyword>
<evidence type="ECO:0000256" key="9">
    <source>
        <dbReference type="ARBA" id="ARBA00022777"/>
    </source>
</evidence>
<dbReference type="InterPro" id="IPR000700">
    <property type="entry name" value="PAS-assoc_C"/>
</dbReference>
<feature type="domain" description="Response regulatory" evidence="20">
    <location>
        <begin position="885"/>
        <end position="999"/>
    </location>
</feature>
<dbReference type="PRINTS" id="PR00344">
    <property type="entry name" value="BCTRLSENSOR"/>
</dbReference>
<keyword evidence="7 18" id="KW-0812">Transmembrane</keyword>
<dbReference type="GO" id="GO:0005886">
    <property type="term" value="C:plasma membrane"/>
    <property type="evidence" value="ECO:0007669"/>
    <property type="project" value="UniProtKB-SubCell"/>
</dbReference>
<evidence type="ECO:0000256" key="4">
    <source>
        <dbReference type="ARBA" id="ARBA00022475"/>
    </source>
</evidence>
<dbReference type="Pfam" id="PF00512">
    <property type="entry name" value="HisKA"/>
    <property type="match status" value="1"/>
</dbReference>
<evidence type="ECO:0000259" key="23">
    <source>
        <dbReference type="PROSITE" id="PS50885"/>
    </source>
</evidence>
<evidence type="ECO:0000256" key="6">
    <source>
        <dbReference type="ARBA" id="ARBA00022679"/>
    </source>
</evidence>
<evidence type="ECO:0000256" key="3">
    <source>
        <dbReference type="ARBA" id="ARBA00012438"/>
    </source>
</evidence>
<evidence type="ECO:0000259" key="20">
    <source>
        <dbReference type="PROSITE" id="PS50110"/>
    </source>
</evidence>
<feature type="domain" description="HPt" evidence="24">
    <location>
        <begin position="1036"/>
        <end position="1131"/>
    </location>
</feature>
<dbReference type="Pfam" id="PF00989">
    <property type="entry name" value="PAS"/>
    <property type="match status" value="1"/>
</dbReference>
<keyword evidence="11 18" id="KW-1133">Transmembrane helix</keyword>
<feature type="modified residue" description="4-aspartylphosphate" evidence="17">
    <location>
        <position position="934"/>
    </location>
</feature>
<dbReference type="SUPFAM" id="SSF55874">
    <property type="entry name" value="ATPase domain of HSP90 chaperone/DNA topoisomerase II/histidine kinase"/>
    <property type="match status" value="1"/>
</dbReference>
<evidence type="ECO:0000256" key="17">
    <source>
        <dbReference type="PROSITE-ProRule" id="PRU00169"/>
    </source>
</evidence>
<dbReference type="PROSITE" id="PS50885">
    <property type="entry name" value="HAMP"/>
    <property type="match status" value="1"/>
</dbReference>
<gene>
    <name evidence="25" type="ORF">GCM10009332_00210</name>
</gene>
<dbReference type="EC" id="2.7.13.3" evidence="3"/>
<organism evidence="25 26">
    <name type="scientific">Shewanella gelidii</name>
    <dbReference type="NCBI Taxonomy" id="1642821"/>
    <lineage>
        <taxon>Bacteria</taxon>
        <taxon>Pseudomonadati</taxon>
        <taxon>Pseudomonadota</taxon>
        <taxon>Gammaproteobacteria</taxon>
        <taxon>Alteromonadales</taxon>
        <taxon>Shewanellaceae</taxon>
        <taxon>Shewanella</taxon>
    </lineage>
</organism>
<dbReference type="Gene3D" id="3.30.565.10">
    <property type="entry name" value="Histidine kinase-like ATPase, C-terminal domain"/>
    <property type="match status" value="1"/>
</dbReference>
<dbReference type="SMART" id="SM00388">
    <property type="entry name" value="HisKA"/>
    <property type="match status" value="1"/>
</dbReference>
<dbReference type="GO" id="GO:0000155">
    <property type="term" value="F:phosphorelay sensor kinase activity"/>
    <property type="evidence" value="ECO:0007669"/>
    <property type="project" value="InterPro"/>
</dbReference>
<evidence type="ECO:0000256" key="8">
    <source>
        <dbReference type="ARBA" id="ARBA00022741"/>
    </source>
</evidence>
<dbReference type="PROSITE" id="PS50110">
    <property type="entry name" value="RESPONSE_REGULATORY"/>
    <property type="match status" value="1"/>
</dbReference>
<dbReference type="InterPro" id="IPR005467">
    <property type="entry name" value="His_kinase_dom"/>
</dbReference>
<dbReference type="InterPro" id="IPR036890">
    <property type="entry name" value="HATPase_C_sf"/>
</dbReference>
<sequence>MSFRLKTILGIALIEGVLLLLLVYTSVDYLKRSNQEQIAARAQATGALFSAAAKDAIISTDLSTLQELADELIANTEVKYVKVFGQNQLLASAGEPVLLTRLATLDANVAAVDDGILDINVDVKASAFVVGHVKMGFSIAKLDEYVVQASTRIGSIAALEMILVALFSWLLGMYLTRNLSQLKRASQQILQGETLVQIPVVGKDEIAQTTAAFNDMSAQISTRTHDLESANTRLNTILSAAIDGYIIINTQGIITQVNPAVSRVFGYDSEELIGENVAIFLPAPDRHRHDGYIQHYLDTGAAGIIGKGREVTAQHKDGHLFQVDLSVSRMEIEEELMFLGLVKDLTDIKRQQDAAKRSEAILLATLDASQDALITIDISGRVLEFNDAAVGLFGYTREQAIGETLEDLIIPPEYHQAHAMGMEHYRRTGEGPVLNKQIEVTALTKDRTPVPVEMTIIPIQLGDDVLMTAFLRDITERKQIEDKLKLAKQQAEMGSKAKSRFLATMSHEIRSPLNAVLGSVDLLLDSELDQDQQIYARTANEAGSALLSTINDILDFSKIEAGQMVLTKQTFTPAKLVTQVLQVLAPKALEKGIHLASFINRNVPDYLVGDEQRLRQVIHNLVDNAIKFSESGCISVQMWIPDSHAEDIQLCCKVEDQGIGIPEADQQTLFNEFSQVHDENNTSYKGTGLGLAICAELIHMMGGEISLKSELGQGTCFEFDVRLQLDEKQPLKLLNVPSHCRVLLVHPDATLSALMKKQYSQHGVQLISVTQVEQVYKTTVVKGRFNLILVDDSCLFDLDNKQINLLSRDFLFSGGMICALVSSMSRDISQLMASIGLEQVVNKPISREMLLGLLNGQHAHQLTDQGAVSIEDESIDTRVTPAGVRLLLAEDSKANQLVAGALLSKAGYQVDFAKNGQEALEMALSHDYQLILMDMRMPQMDGLDSTRHIMQQKPSQLIVAMSANVLKQDVEQCFAAGMQDFISKPVKREELLETVAKWVQHQPTEPIEEQATAPESIHEQLWLDTDVVDELLAALSEESVQQMMSVFIIEAEERLGVLKQAQQRLQDESFDFDLIETQAHTLKSSAGSFGASALFEISKTLESAAREKQVTLLTESLIAIEKTGTETLRVYRQKFGGEHG</sequence>
<dbReference type="PROSITE" id="PS50894">
    <property type="entry name" value="HPT"/>
    <property type="match status" value="1"/>
</dbReference>
<accession>A0A917N7G6</accession>
<feature type="domain" description="HAMP" evidence="23">
    <location>
        <begin position="173"/>
        <end position="225"/>
    </location>
</feature>
<evidence type="ECO:0000259" key="19">
    <source>
        <dbReference type="PROSITE" id="PS50109"/>
    </source>
</evidence>
<dbReference type="InterPro" id="IPR000014">
    <property type="entry name" value="PAS"/>
</dbReference>
<dbReference type="Pfam" id="PF13426">
    <property type="entry name" value="PAS_9"/>
    <property type="match status" value="1"/>
</dbReference>
<feature type="transmembrane region" description="Helical" evidence="18">
    <location>
        <begin position="153"/>
        <end position="175"/>
    </location>
</feature>
<dbReference type="GO" id="GO:0005524">
    <property type="term" value="F:ATP binding"/>
    <property type="evidence" value="ECO:0007669"/>
    <property type="project" value="UniProtKB-KW"/>
</dbReference>
<comment type="caution">
    <text evidence="25">The sequence shown here is derived from an EMBL/GenBank/DDBJ whole genome shotgun (WGS) entry which is preliminary data.</text>
</comment>
<feature type="domain" description="PAS" evidence="21">
    <location>
        <begin position="358"/>
        <end position="411"/>
    </location>
</feature>
<comment type="subcellular location">
    <subcellularLocation>
        <location evidence="2">Cell membrane</location>
        <topology evidence="2">Multi-pass membrane protein</topology>
    </subcellularLocation>
</comment>
<dbReference type="RefSeq" id="WP_188916626.1">
    <property type="nucleotide sequence ID" value="NZ_BMPZ01000001.1"/>
</dbReference>
<dbReference type="InterPro" id="IPR001789">
    <property type="entry name" value="Sig_transdc_resp-reg_receiver"/>
</dbReference>
<dbReference type="GO" id="GO:0006355">
    <property type="term" value="P:regulation of DNA-templated transcription"/>
    <property type="evidence" value="ECO:0007669"/>
    <property type="project" value="InterPro"/>
</dbReference>
<dbReference type="EMBL" id="BMPZ01000001">
    <property type="protein sequence ID" value="GGI67143.1"/>
    <property type="molecule type" value="Genomic_DNA"/>
</dbReference>
<dbReference type="SMART" id="SM00304">
    <property type="entry name" value="HAMP"/>
    <property type="match status" value="1"/>
</dbReference>
<keyword evidence="5 17" id="KW-0597">Phosphoprotein</keyword>
<protein>
    <recommendedName>
        <fullName evidence="15">Sensor protein FixL</fullName>
        <ecNumber evidence="3">2.7.13.3</ecNumber>
    </recommendedName>
</protein>
<dbReference type="Proteomes" id="UP000613743">
    <property type="component" value="Unassembled WGS sequence"/>
</dbReference>
<comment type="catalytic activity">
    <reaction evidence="1">
        <text>ATP + protein L-histidine = ADP + protein N-phospho-L-histidine.</text>
        <dbReference type="EC" id="2.7.13.3"/>
    </reaction>
</comment>
<dbReference type="InterPro" id="IPR003660">
    <property type="entry name" value="HAMP_dom"/>
</dbReference>
<dbReference type="SUPFAM" id="SSF55785">
    <property type="entry name" value="PYP-like sensor domain (PAS domain)"/>
    <property type="match status" value="2"/>
</dbReference>
<dbReference type="InterPro" id="IPR036641">
    <property type="entry name" value="HPT_dom_sf"/>
</dbReference>
<proteinExistence type="predicted"/>
<evidence type="ECO:0000256" key="13">
    <source>
        <dbReference type="ARBA" id="ARBA00023136"/>
    </source>
</evidence>
<dbReference type="InterPro" id="IPR036097">
    <property type="entry name" value="HisK_dim/P_sf"/>
</dbReference>
<dbReference type="CDD" id="cd00082">
    <property type="entry name" value="HisKA"/>
    <property type="match status" value="1"/>
</dbReference>
<dbReference type="InterPro" id="IPR001610">
    <property type="entry name" value="PAC"/>
</dbReference>
<dbReference type="InterPro" id="IPR008207">
    <property type="entry name" value="Sig_transdc_His_kin_Hpt_dom"/>
</dbReference>
<keyword evidence="8" id="KW-0547">Nucleotide-binding</keyword>
<dbReference type="Gene3D" id="3.30.450.20">
    <property type="entry name" value="PAS domain"/>
    <property type="match status" value="2"/>
</dbReference>
<dbReference type="Gene3D" id="3.40.50.2300">
    <property type="match status" value="1"/>
</dbReference>
<feature type="domain" description="PAC" evidence="22">
    <location>
        <begin position="436"/>
        <end position="486"/>
    </location>
</feature>
<dbReference type="Pfam" id="PF02518">
    <property type="entry name" value="HATPase_c"/>
    <property type="match status" value="1"/>
</dbReference>
<evidence type="ECO:0000259" key="24">
    <source>
        <dbReference type="PROSITE" id="PS50894"/>
    </source>
</evidence>
<evidence type="ECO:0000256" key="1">
    <source>
        <dbReference type="ARBA" id="ARBA00000085"/>
    </source>
</evidence>
<evidence type="ECO:0000256" key="14">
    <source>
        <dbReference type="ARBA" id="ARBA00059827"/>
    </source>
</evidence>
<dbReference type="Pfam" id="PF00072">
    <property type="entry name" value="Response_reg"/>
    <property type="match status" value="1"/>
</dbReference>
<dbReference type="SMART" id="SM00448">
    <property type="entry name" value="REC"/>
    <property type="match status" value="1"/>
</dbReference>
<dbReference type="SUPFAM" id="SSF52172">
    <property type="entry name" value="CheY-like"/>
    <property type="match status" value="2"/>
</dbReference>
<keyword evidence="9" id="KW-0418">Kinase</keyword>
<dbReference type="PROSITE" id="PS50109">
    <property type="entry name" value="HIS_KIN"/>
    <property type="match status" value="1"/>
</dbReference>
<dbReference type="InterPro" id="IPR011006">
    <property type="entry name" value="CheY-like_superfamily"/>
</dbReference>
<evidence type="ECO:0000256" key="15">
    <source>
        <dbReference type="ARBA" id="ARBA00070616"/>
    </source>
</evidence>
<dbReference type="CDD" id="cd16922">
    <property type="entry name" value="HATPase_EvgS-ArcB-TorS-like"/>
    <property type="match status" value="1"/>
</dbReference>
<reference evidence="25" key="2">
    <citation type="submission" date="2020-09" db="EMBL/GenBank/DDBJ databases">
        <authorList>
            <person name="Sun Q."/>
            <person name="Ohkuma M."/>
        </authorList>
    </citation>
    <scope>NUCLEOTIDE SEQUENCE</scope>
    <source>
        <strain evidence="25">JCM 30804</strain>
    </source>
</reference>
<name>A0A917N7G6_9GAMM</name>
<dbReference type="PANTHER" id="PTHR45339:SF1">
    <property type="entry name" value="HYBRID SIGNAL TRANSDUCTION HISTIDINE KINASE J"/>
    <property type="match status" value="1"/>
</dbReference>
<dbReference type="SMART" id="SM00091">
    <property type="entry name" value="PAS"/>
    <property type="match status" value="2"/>
</dbReference>
<evidence type="ECO:0000256" key="10">
    <source>
        <dbReference type="ARBA" id="ARBA00022840"/>
    </source>
</evidence>
<keyword evidence="4" id="KW-1003">Cell membrane</keyword>
<dbReference type="InterPro" id="IPR004358">
    <property type="entry name" value="Sig_transdc_His_kin-like_C"/>
</dbReference>
<dbReference type="CDD" id="cd06225">
    <property type="entry name" value="HAMP"/>
    <property type="match status" value="1"/>
</dbReference>
<evidence type="ECO:0000256" key="12">
    <source>
        <dbReference type="ARBA" id="ARBA00023012"/>
    </source>
</evidence>
<evidence type="ECO:0000256" key="7">
    <source>
        <dbReference type="ARBA" id="ARBA00022692"/>
    </source>
</evidence>
<dbReference type="Gene3D" id="6.10.340.10">
    <property type="match status" value="1"/>
</dbReference>
<keyword evidence="10" id="KW-0067">ATP-binding</keyword>
<evidence type="ECO:0000256" key="2">
    <source>
        <dbReference type="ARBA" id="ARBA00004651"/>
    </source>
</evidence>
<dbReference type="Gene3D" id="1.20.120.160">
    <property type="entry name" value="HPT domain"/>
    <property type="match status" value="1"/>
</dbReference>
<dbReference type="CDD" id="cd17546">
    <property type="entry name" value="REC_hyHK_CKI1_RcsC-like"/>
    <property type="match status" value="1"/>
</dbReference>
<dbReference type="SUPFAM" id="SSF47384">
    <property type="entry name" value="Homodimeric domain of signal transducing histidine kinase"/>
    <property type="match status" value="1"/>
</dbReference>
<dbReference type="Pfam" id="PF00672">
    <property type="entry name" value="HAMP"/>
    <property type="match status" value="1"/>
</dbReference>
<evidence type="ECO:0000256" key="11">
    <source>
        <dbReference type="ARBA" id="ARBA00022989"/>
    </source>
</evidence>
<feature type="transmembrane region" description="Helical" evidence="18">
    <location>
        <begin position="7"/>
        <end position="27"/>
    </location>
</feature>
<dbReference type="InterPro" id="IPR003661">
    <property type="entry name" value="HisK_dim/P_dom"/>
</dbReference>
<reference evidence="25" key="1">
    <citation type="journal article" date="2014" name="Int. J. Syst. Evol. Microbiol.">
        <title>Complete genome sequence of Corynebacterium casei LMG S-19264T (=DSM 44701T), isolated from a smear-ripened cheese.</title>
        <authorList>
            <consortium name="US DOE Joint Genome Institute (JGI-PGF)"/>
            <person name="Walter F."/>
            <person name="Albersmeier A."/>
            <person name="Kalinowski J."/>
            <person name="Ruckert C."/>
        </authorList>
    </citation>
    <scope>NUCLEOTIDE SEQUENCE</scope>
    <source>
        <strain evidence="25">JCM 30804</strain>
    </source>
</reference>
<dbReference type="SMART" id="SM00086">
    <property type="entry name" value="PAC"/>
    <property type="match status" value="2"/>
</dbReference>
<keyword evidence="26" id="KW-1185">Reference proteome</keyword>
<feature type="domain" description="PAS" evidence="21">
    <location>
        <begin position="230"/>
        <end position="300"/>
    </location>
</feature>
<feature type="domain" description="Histidine kinase" evidence="19">
    <location>
        <begin position="504"/>
        <end position="725"/>
    </location>
</feature>
<dbReference type="CDD" id="cd00130">
    <property type="entry name" value="PAS"/>
    <property type="match status" value="2"/>
</dbReference>
<dbReference type="Pfam" id="PF01627">
    <property type="entry name" value="Hpt"/>
    <property type="match status" value="1"/>
</dbReference>
<dbReference type="CDD" id="cd00088">
    <property type="entry name" value="HPT"/>
    <property type="match status" value="1"/>
</dbReference>
<feature type="modified residue" description="Phosphohistidine" evidence="16">
    <location>
        <position position="1080"/>
    </location>
</feature>
<dbReference type="NCBIfam" id="TIGR00229">
    <property type="entry name" value="sensory_box"/>
    <property type="match status" value="2"/>
</dbReference>
<dbReference type="AlphaFoldDB" id="A0A917N7G6"/>
<keyword evidence="12" id="KW-0902">Two-component regulatory system</keyword>
<feature type="domain" description="PAC" evidence="22">
    <location>
        <begin position="307"/>
        <end position="357"/>
    </location>
</feature>
<dbReference type="FunFam" id="3.30.565.10:FF:000010">
    <property type="entry name" value="Sensor histidine kinase RcsC"/>
    <property type="match status" value="1"/>
</dbReference>
<evidence type="ECO:0000259" key="21">
    <source>
        <dbReference type="PROSITE" id="PS50112"/>
    </source>
</evidence>
<evidence type="ECO:0000256" key="5">
    <source>
        <dbReference type="ARBA" id="ARBA00022553"/>
    </source>
</evidence>
<dbReference type="InterPro" id="IPR035965">
    <property type="entry name" value="PAS-like_dom_sf"/>
</dbReference>
<dbReference type="Gene3D" id="1.10.287.130">
    <property type="match status" value="1"/>
</dbReference>